<sequence>MAQSNARSKGFDRALTKFKASLSPELLRDFSICTLEDVKKISLEIQAEQKHLSHMKRIEAFTEAMTNFGQTIEVFLNTSSLLCFIWGPFKFLLTATRNHLQTFDKLLDVYAQVAAAIAGLQVYEATFQNYSILGAVLEDYYSDILVFHQEAISLFNRPRWEIMFGSVWKTFDTKFGPILKSLENRCKLLEAEKASATLYEVHALRRKIITMHDEQVQRAKEEVQRINEEVQEKHKARVSRIKDDLDPPKYEEDQEIAMDGRYNDGFGSWIIANSVFAKWSKKDRPGHDVLYVNGIPGAGKTTLMSTVIEHLETETSNDRKCCVAYFYFKHNEKDKRGHKSLLRAILAQLIAHDDVLSDHFIHEMSAIDRRELPLTETLERLVRAALAFYQVSYVVLDGLDECPRNEATKSVNWFLSILQDQTQPAKAALRLLFCGQNDGNLETLLAGQPSISLGVKEHHEDIHRYCQALSKQITKRFGVEDMEQYITSRVTEEAKGMFLYARVVLDNLLSQTRRDGIEAEMAPDNFPTGIETAYERVAKRIFESSSDAKCKDATKILGLVTYPTQGTVNYEGRRLRVSGKEICGSFIEVRHATSKGAGPEDTIVIVHNTARQYLFQKKYLDAVVENTRLALFCSRYLTSEPFRYGLEDEDVIRHASSGYYAFQDYAARYWFDHFRDCIKESKARVDDLKEVMGSARLFLESYGPQLETEKYLGDEEVAKAIKDLPEDGGERNAILNIEYRTAFIRRGIESLYDQQSLHTATREILTNLHGIEAPYKCPKPWCEHFAAGFGSTKERERHIDKHDLSFRCAFDNCFAFLLGYSTPKALNKHKQAHHPDHDSKPLFPKRKPKNPTNIHQAAKEGDLAMVKKILRSYPKDIDAQRQGKPGTPLFFAAQFNHYAVCEYIFEFEGGPGPESTVYAQNEPNSLYAAVLAGNEDIVRLILDRRPRWKVDITDESGRSAFCQACALGHLEIVKALYETGKVRVDRRPERNPECCDDKFSSPTTTPFGYACSQGHPDVVQYLLQRDPNLVTDEIIGRAAWRKHSGIVSLLCQATRRPPKILSINFDAEHILAHYRKTTDGELDCSSGTLAHVFDVGLIHTLPHATGVFCIDISPDAKLVATGGARSAHIYDIITGERKFVLQTEEVVRSVRFSPDGRYLATGSGDDDEMDDKFGRFTGLGEDSVSEYPSVRVWDYESNNIRRFTDHSSVVQSVDFARNGQKLVSGSDDSTVRLWDIATSRCELCLPTMGRVKSVTTSPQYIAAGCYSGYVMVWNIMDGSPVMCIKANQQDVLPTISSVAFSPDGELISSGRDRMIQFWDPTTAQCVTAWKCPRAAYSAVMTLDRQWVVCVSDDNKVLFWDFRTKELQLEVKVSADSVALSSTGIYFATASGRMAWAHIWAYRRRNEVKGKA</sequence>
<comment type="caution">
    <text evidence="1">The sequence shown here is derived from an EMBL/GenBank/DDBJ whole genome shotgun (WGS) entry which is preliminary data.</text>
</comment>
<dbReference type="EMBL" id="JAPUUL010000227">
    <property type="protein sequence ID" value="KAJ8131792.1"/>
    <property type="molecule type" value="Genomic_DNA"/>
</dbReference>
<proteinExistence type="predicted"/>
<name>A0ACC2JWT1_9PEZI</name>
<accession>A0ACC2JWT1</accession>
<evidence type="ECO:0000313" key="2">
    <source>
        <dbReference type="Proteomes" id="UP001153332"/>
    </source>
</evidence>
<reference evidence="1" key="1">
    <citation type="submission" date="2022-12" db="EMBL/GenBank/DDBJ databases">
        <title>Genome Sequence of Lasiodiplodia mahajangana.</title>
        <authorList>
            <person name="Buettner E."/>
        </authorList>
    </citation>
    <scope>NUCLEOTIDE SEQUENCE</scope>
    <source>
        <strain evidence="1">VT137</strain>
    </source>
</reference>
<keyword evidence="2" id="KW-1185">Reference proteome</keyword>
<gene>
    <name evidence="1" type="ORF">O1611_g1828</name>
</gene>
<organism evidence="1 2">
    <name type="scientific">Lasiodiplodia mahajangana</name>
    <dbReference type="NCBI Taxonomy" id="1108764"/>
    <lineage>
        <taxon>Eukaryota</taxon>
        <taxon>Fungi</taxon>
        <taxon>Dikarya</taxon>
        <taxon>Ascomycota</taxon>
        <taxon>Pezizomycotina</taxon>
        <taxon>Dothideomycetes</taxon>
        <taxon>Dothideomycetes incertae sedis</taxon>
        <taxon>Botryosphaeriales</taxon>
        <taxon>Botryosphaeriaceae</taxon>
        <taxon>Lasiodiplodia</taxon>
    </lineage>
</organism>
<protein>
    <submittedName>
        <fullName evidence="1">Uncharacterized protein</fullName>
    </submittedName>
</protein>
<dbReference type="Proteomes" id="UP001153332">
    <property type="component" value="Unassembled WGS sequence"/>
</dbReference>
<evidence type="ECO:0000313" key="1">
    <source>
        <dbReference type="EMBL" id="KAJ8131792.1"/>
    </source>
</evidence>